<keyword evidence="1" id="KW-0472">Membrane</keyword>
<sequence length="280" mass="31443">MSRNIKSSARAALSILLAFFLCLLVFVTTCVGILQTTVLNENYMRSKLSQSEFYEQMADEIEQKFSSFGAASGFDEQFFDGTVDPVRVQQDIGNAVTQLYNNRGKQVDTSDFKQQLHQLFLTDIQERGIEVTPELEEAVQALTDACIQSYQDAVSVPYITEISHYVQKGYELARLTLIVLIVVIVVIAAVLFFMHSWKHRALRYYIYALSGSALMMIMLPVIVFLSGKVQRIGLASASLYHFAVSYINGFLWRFGAVALFLALVVVALGIVYQKLKKAVE</sequence>
<evidence type="ECO:0000256" key="1">
    <source>
        <dbReference type="SAM" id="Phobius"/>
    </source>
</evidence>
<gene>
    <name evidence="2" type="ORF">CLOSTMETH_00768</name>
</gene>
<organism evidence="2 3">
    <name type="scientific">[Clostridium] methylpentosum DSM 5476</name>
    <dbReference type="NCBI Taxonomy" id="537013"/>
    <lineage>
        <taxon>Bacteria</taxon>
        <taxon>Bacillati</taxon>
        <taxon>Bacillota</taxon>
        <taxon>Clostridia</taxon>
        <taxon>Eubacteriales</taxon>
        <taxon>Oscillospiraceae</taxon>
        <taxon>Oscillospiraceae incertae sedis</taxon>
    </lineage>
</organism>
<evidence type="ECO:0000313" key="3">
    <source>
        <dbReference type="Proteomes" id="UP000003340"/>
    </source>
</evidence>
<reference evidence="2 3" key="2">
    <citation type="submission" date="2009-02" db="EMBL/GenBank/DDBJ databases">
        <title>Draft genome sequence of Clostridium methylpentosum (DSM 5476).</title>
        <authorList>
            <person name="Sudarsanam P."/>
            <person name="Ley R."/>
            <person name="Guruge J."/>
            <person name="Turnbaugh P.J."/>
            <person name="Mahowald M."/>
            <person name="Liep D."/>
            <person name="Gordon J."/>
        </authorList>
    </citation>
    <scope>NUCLEOTIDE SEQUENCE [LARGE SCALE GENOMIC DNA]</scope>
    <source>
        <strain evidence="2 3">DSM 5476</strain>
    </source>
</reference>
<keyword evidence="3" id="KW-1185">Reference proteome</keyword>
<proteinExistence type="predicted"/>
<evidence type="ECO:0000313" key="2">
    <source>
        <dbReference type="EMBL" id="EEG31554.1"/>
    </source>
</evidence>
<accession>C0EAB4</accession>
<feature type="transmembrane region" description="Helical" evidence="1">
    <location>
        <begin position="250"/>
        <end position="272"/>
    </location>
</feature>
<keyword evidence="1" id="KW-0812">Transmembrane</keyword>
<comment type="caution">
    <text evidence="2">The sequence shown here is derived from an EMBL/GenBank/DDBJ whole genome shotgun (WGS) entry which is preliminary data.</text>
</comment>
<feature type="transmembrane region" description="Helical" evidence="1">
    <location>
        <begin position="205"/>
        <end position="225"/>
    </location>
</feature>
<dbReference type="HOGENOM" id="CLU_082980_0_0_9"/>
<keyword evidence="1" id="KW-1133">Transmembrane helix</keyword>
<dbReference type="Proteomes" id="UP000003340">
    <property type="component" value="Unassembled WGS sequence"/>
</dbReference>
<evidence type="ECO:0008006" key="4">
    <source>
        <dbReference type="Google" id="ProtNLM"/>
    </source>
</evidence>
<dbReference type="EMBL" id="ACEC01000031">
    <property type="protein sequence ID" value="EEG31554.1"/>
    <property type="molecule type" value="Genomic_DNA"/>
</dbReference>
<dbReference type="eggNOG" id="ENOG503322V">
    <property type="taxonomic scope" value="Bacteria"/>
</dbReference>
<dbReference type="STRING" id="537013.CLOSTMETH_00768"/>
<protein>
    <recommendedName>
        <fullName evidence="4">Cell division protein FtsX</fullName>
    </recommendedName>
</protein>
<reference evidence="2 3" key="1">
    <citation type="submission" date="2009-01" db="EMBL/GenBank/DDBJ databases">
        <authorList>
            <person name="Fulton L."/>
            <person name="Clifton S."/>
            <person name="Fulton B."/>
            <person name="Xu J."/>
            <person name="Minx P."/>
            <person name="Pepin K.H."/>
            <person name="Johnson M."/>
            <person name="Bhonagiri V."/>
            <person name="Nash W.E."/>
            <person name="Mardis E.R."/>
            <person name="Wilson R.K."/>
        </authorList>
    </citation>
    <scope>NUCLEOTIDE SEQUENCE [LARGE SCALE GENOMIC DNA]</scope>
    <source>
        <strain evidence="2 3">DSM 5476</strain>
    </source>
</reference>
<dbReference type="AlphaFoldDB" id="C0EAB4"/>
<feature type="transmembrane region" description="Helical" evidence="1">
    <location>
        <begin position="172"/>
        <end position="193"/>
    </location>
</feature>
<name>C0EAB4_9FIRM</name>